<dbReference type="Pfam" id="PF04072">
    <property type="entry name" value="LCM"/>
    <property type="match status" value="1"/>
</dbReference>
<evidence type="ECO:0000256" key="8">
    <source>
        <dbReference type="ARBA" id="ARBA00017271"/>
    </source>
</evidence>
<evidence type="ECO:0000256" key="1">
    <source>
        <dbReference type="ARBA" id="ARBA00000724"/>
    </source>
</evidence>
<accession>A0AA88I0S3</accession>
<dbReference type="Pfam" id="PF00221">
    <property type="entry name" value="Lyase_aromatic"/>
    <property type="match status" value="1"/>
</dbReference>
<comment type="function">
    <text evidence="2">Methylates the carboxyl group of the C-terminal leucine residue of protein phosphatase 2A catalytic subunits to form alpha-leucine ester residues.</text>
</comment>
<keyword evidence="10" id="KW-0808">Transferase</keyword>
<dbReference type="GO" id="GO:0009966">
    <property type="term" value="P:regulation of signal transduction"/>
    <property type="evidence" value="ECO:0007669"/>
    <property type="project" value="UniProtKB-ARBA"/>
</dbReference>
<evidence type="ECO:0000256" key="2">
    <source>
        <dbReference type="ARBA" id="ARBA00003455"/>
    </source>
</evidence>
<dbReference type="PANTHER" id="PTHR13600">
    <property type="entry name" value="LEUCINE CARBOXYL METHYLTRANSFERASE"/>
    <property type="match status" value="1"/>
</dbReference>
<comment type="caution">
    <text evidence="14">The sequence shown here is derived from an EMBL/GenBank/DDBJ whole genome shotgun (WGS) entry which is preliminary data.</text>
</comment>
<dbReference type="CDD" id="cd00332">
    <property type="entry name" value="PAL-HAL"/>
    <property type="match status" value="1"/>
</dbReference>
<dbReference type="InterPro" id="IPR029063">
    <property type="entry name" value="SAM-dependent_MTases_sf"/>
</dbReference>
<dbReference type="Gene3D" id="3.40.50.150">
    <property type="entry name" value="Vaccinia Virus protein VP39"/>
    <property type="match status" value="1"/>
</dbReference>
<evidence type="ECO:0000313" key="14">
    <source>
        <dbReference type="EMBL" id="KAK2719480.1"/>
    </source>
</evidence>
<evidence type="ECO:0000256" key="6">
    <source>
        <dbReference type="ARBA" id="ARBA00012834"/>
    </source>
</evidence>
<evidence type="ECO:0000256" key="12">
    <source>
        <dbReference type="ARBA" id="ARBA00023239"/>
    </source>
</evidence>
<dbReference type="Gene3D" id="1.20.200.10">
    <property type="entry name" value="Fumarase/aspartase (Central domain)"/>
    <property type="match status" value="1"/>
</dbReference>
<evidence type="ECO:0000256" key="11">
    <source>
        <dbReference type="ARBA" id="ARBA00022691"/>
    </source>
</evidence>
<comment type="pathway">
    <text evidence="3">Amino-acid degradation; L-histidine degradation into L-glutamate; N-formimidoyl-L-glutamate from L-histidine: step 1/3.</text>
</comment>
<protein>
    <recommendedName>
        <fullName evidence="8">Histidine ammonia-lyase</fullName>
        <ecNumber evidence="6">2.1.1.233</ecNumber>
        <ecNumber evidence="7">4.3.1.3</ecNumber>
    </recommendedName>
    <alternativeName>
        <fullName evidence="13">[Phosphatase 2A protein]-leucine-carboxy methyltransferase 1</fullName>
    </alternativeName>
</protein>
<comment type="similarity">
    <text evidence="5">Belongs to the methyltransferase superfamily. LCMT family.</text>
</comment>
<reference evidence="14" key="1">
    <citation type="submission" date="2023-07" db="EMBL/GenBank/DDBJ databases">
        <title>Chromosome-level genome assembly of Artemia franciscana.</title>
        <authorList>
            <person name="Jo E."/>
        </authorList>
    </citation>
    <scope>NUCLEOTIDE SEQUENCE</scope>
    <source>
        <tissue evidence="14">Whole body</tissue>
    </source>
</reference>
<evidence type="ECO:0000256" key="7">
    <source>
        <dbReference type="ARBA" id="ARBA00012994"/>
    </source>
</evidence>
<proteinExistence type="inferred from homology"/>
<keyword evidence="11" id="KW-0949">S-adenosyl-L-methionine</keyword>
<gene>
    <name evidence="14" type="ORF">QYM36_005083</name>
</gene>
<dbReference type="PANTHER" id="PTHR13600:SF33">
    <property type="entry name" value="LEUCINE CARBOXYL METHYLTRANSFERASE 1"/>
    <property type="match status" value="1"/>
</dbReference>
<dbReference type="InterPro" id="IPR007213">
    <property type="entry name" value="Ppm1/Ppm2/Tcmp"/>
</dbReference>
<dbReference type="EC" id="2.1.1.233" evidence="6"/>
<dbReference type="GO" id="GO:0032259">
    <property type="term" value="P:methylation"/>
    <property type="evidence" value="ECO:0007669"/>
    <property type="project" value="UniProtKB-KW"/>
</dbReference>
<keyword evidence="12" id="KW-0456">Lyase</keyword>
<organism evidence="14 15">
    <name type="scientific">Artemia franciscana</name>
    <name type="common">Brine shrimp</name>
    <name type="synonym">Artemia sanfranciscana</name>
    <dbReference type="NCBI Taxonomy" id="6661"/>
    <lineage>
        <taxon>Eukaryota</taxon>
        <taxon>Metazoa</taxon>
        <taxon>Ecdysozoa</taxon>
        <taxon>Arthropoda</taxon>
        <taxon>Crustacea</taxon>
        <taxon>Branchiopoda</taxon>
        <taxon>Anostraca</taxon>
        <taxon>Artemiidae</taxon>
        <taxon>Artemia</taxon>
    </lineage>
</organism>
<keyword evidence="15" id="KW-1185">Reference proteome</keyword>
<comment type="catalytic activity">
    <reaction evidence="1">
        <text>[phosphatase 2A protein]-C-terminal L-leucine + S-adenosyl-L-methionine = [phosphatase 2A protein]-C-terminal L-leucine methyl ester + S-adenosyl-L-homocysteine</text>
        <dbReference type="Rhea" id="RHEA:48544"/>
        <dbReference type="Rhea" id="RHEA-COMP:12134"/>
        <dbReference type="Rhea" id="RHEA-COMP:12135"/>
        <dbReference type="ChEBI" id="CHEBI:57856"/>
        <dbReference type="ChEBI" id="CHEBI:59789"/>
        <dbReference type="ChEBI" id="CHEBI:90516"/>
        <dbReference type="ChEBI" id="CHEBI:90517"/>
        <dbReference type="EC" id="2.1.1.233"/>
    </reaction>
</comment>
<dbReference type="SUPFAM" id="SSF48557">
    <property type="entry name" value="L-aspartase-like"/>
    <property type="match status" value="1"/>
</dbReference>
<dbReference type="GO" id="GO:0004397">
    <property type="term" value="F:histidine ammonia-lyase activity"/>
    <property type="evidence" value="ECO:0007669"/>
    <property type="project" value="UniProtKB-EC"/>
</dbReference>
<dbReference type="GO" id="GO:0018423">
    <property type="term" value="F:protein C-terminal leucine carboxyl O-methyltransferase activity"/>
    <property type="evidence" value="ECO:0007669"/>
    <property type="project" value="UniProtKB-EC"/>
</dbReference>
<evidence type="ECO:0000256" key="3">
    <source>
        <dbReference type="ARBA" id="ARBA00005113"/>
    </source>
</evidence>
<evidence type="ECO:0000256" key="10">
    <source>
        <dbReference type="ARBA" id="ARBA00022679"/>
    </source>
</evidence>
<feature type="non-terminal residue" evidence="14">
    <location>
        <position position="1"/>
    </location>
</feature>
<name>A0AA88I0S3_ARTSF</name>
<dbReference type="AlphaFoldDB" id="A0AA88I0S3"/>
<evidence type="ECO:0000256" key="9">
    <source>
        <dbReference type="ARBA" id="ARBA00022603"/>
    </source>
</evidence>
<evidence type="ECO:0000256" key="13">
    <source>
        <dbReference type="ARBA" id="ARBA00032526"/>
    </source>
</evidence>
<dbReference type="Proteomes" id="UP001187531">
    <property type="component" value="Unassembled WGS sequence"/>
</dbReference>
<dbReference type="EMBL" id="JAVRJZ010000008">
    <property type="protein sequence ID" value="KAK2719480.1"/>
    <property type="molecule type" value="Genomic_DNA"/>
</dbReference>
<dbReference type="EC" id="4.3.1.3" evidence="7"/>
<dbReference type="InterPro" id="IPR008948">
    <property type="entry name" value="L-Aspartase-like"/>
</dbReference>
<dbReference type="FunFam" id="1.20.200.10:FF:000003">
    <property type="entry name" value="Histidine ammonia-lyase"/>
    <property type="match status" value="1"/>
</dbReference>
<dbReference type="FunFam" id="3.40.50.150:FF:000092">
    <property type="entry name" value="Leucine carboxyl methyltransferase 1"/>
    <property type="match status" value="1"/>
</dbReference>
<dbReference type="GO" id="GO:0005829">
    <property type="term" value="C:cytosol"/>
    <property type="evidence" value="ECO:0007669"/>
    <property type="project" value="TreeGrafter"/>
</dbReference>
<comment type="similarity">
    <text evidence="4">Belongs to the PAL/histidase family.</text>
</comment>
<sequence length="862" mass="96728">VLKLHDLTPIKLKAKEGLALINGTQLITGLGAEAVERSKRIARQADVVAAMTLEVLKGTSRAFDPGRLRPHPGQNKVAKRLRSLLHSDTYPSEIAESHRFCDRVQDAYTLRCTPQVHGISHDTIKFVSRIITTEMNSATDNPIVLPSRGEIISAGHFHGEYPAKALDYLAIGVHELAAMSERRIERLVNPSLSELPAFLVKDGGLNSGFMIAHCTAASLVSENKVLCHPSSVDSLSTSAGTEDHVSMGGFAARKVLKIMSNVERVIAVELLAACQAMEFLRPLKTTKPLEAVYSLVRETVPALDQDRFMSPDIENVAKLLKENKVWMTVKDLLQISEKIPMVSRPDSPTAASLQEPMSPTTVVENTILFSRQDSDDSDNNLAIQATNDDATICKACAVNLGYWKDDFLQYFIKGKVSRKSPEINRGYYARVRAVYLAAKQFVKKFEKECQIVSIGCGFDTLFWRLKSEGWEPKSYVEVDFIDIVRKKISVLKKCPMLMSPLVASDDEICSDGKSLHSGLYHLVAADLRQVDQVSREMAGCKLSSSLPTLFIAECVLVYLKPAESLPLLKFLAGMFETCIFLNYEQINMGDRFGQIMLENLEVRGCPLAGVEVCMTKETHERRFEEAGWDKANVWTMNEVYHLFAASERREMENIEFFDEIELLTQLLEHYCITIAWKDPKNIGLENLVQFLPGSDDGVGQLCVRLLQYSRVQIRLLEWQTISSRLGVTCFKSHLFNITIIVAYAPTTITGEFVIDELFDKPTDVFASIPRCDLLIVVGVFNAYIDSHEAKRGGPVSKFGFNNRFEPGRRLKGVCSTAQPSNSQYSVRSKLLHRNAWRSRGERTRSDIDFILRYFKTWALQKL</sequence>
<evidence type="ECO:0000256" key="5">
    <source>
        <dbReference type="ARBA" id="ARBA00010703"/>
    </source>
</evidence>
<keyword evidence="9" id="KW-0489">Methyltransferase</keyword>
<evidence type="ECO:0000313" key="15">
    <source>
        <dbReference type="Proteomes" id="UP001187531"/>
    </source>
</evidence>
<dbReference type="SUPFAM" id="SSF53335">
    <property type="entry name" value="S-adenosyl-L-methionine-dependent methyltransferases"/>
    <property type="match status" value="1"/>
</dbReference>
<dbReference type="InterPro" id="IPR016651">
    <property type="entry name" value="LCMT1"/>
</dbReference>
<evidence type="ECO:0000256" key="4">
    <source>
        <dbReference type="ARBA" id="ARBA00007238"/>
    </source>
</evidence>
<dbReference type="InterPro" id="IPR001106">
    <property type="entry name" value="Aromatic_Lyase"/>
</dbReference>